<dbReference type="RefSeq" id="WP_188716396.1">
    <property type="nucleotide sequence ID" value="NZ_BMIV01000015.1"/>
</dbReference>
<evidence type="ECO:0000313" key="2">
    <source>
        <dbReference type="EMBL" id="GGF76979.1"/>
    </source>
</evidence>
<feature type="region of interest" description="Disordered" evidence="1">
    <location>
        <begin position="945"/>
        <end position="965"/>
    </location>
</feature>
<dbReference type="Proteomes" id="UP000640509">
    <property type="component" value="Unassembled WGS sequence"/>
</dbReference>
<protein>
    <submittedName>
        <fullName evidence="2">Uncharacterized protein</fullName>
    </submittedName>
</protein>
<evidence type="ECO:0000313" key="3">
    <source>
        <dbReference type="Proteomes" id="UP000640509"/>
    </source>
</evidence>
<name>A0ABQ1VL99_9RHOB</name>
<comment type="caution">
    <text evidence="2">The sequence shown here is derived from an EMBL/GenBank/DDBJ whole genome shotgun (WGS) entry which is preliminary data.</text>
</comment>
<organism evidence="2 3">
    <name type="scientific">Paracoccus acridae</name>
    <dbReference type="NCBI Taxonomy" id="1795310"/>
    <lineage>
        <taxon>Bacteria</taxon>
        <taxon>Pseudomonadati</taxon>
        <taxon>Pseudomonadota</taxon>
        <taxon>Alphaproteobacteria</taxon>
        <taxon>Rhodobacterales</taxon>
        <taxon>Paracoccaceae</taxon>
        <taxon>Paracoccus</taxon>
    </lineage>
</organism>
<accession>A0ABQ1VL99</accession>
<sequence length="965" mass="106642">MIPVSTRLFQNFLSSVIAEHVFSEAEREAYNGPLAVTQQKDIAAGKRMESRTPRLMMMSGKGGYVDREAFSARLKFRNVTLLDHLTSVTRGAAVFAEIDLREAGIHEDVLPVRLARIMATAFLHDADKMLGLSRSDALTAAHIMELMDRYGISSFLALHGAQIPAETLLARINAVEISRSNMSAPGMKLLRIDEAKDSLYVRLADRLDGIFLDTTRPIGDIVKEMERFEDLQTKAVTQGWTAFSLKSPHTPFLLDELQRAFSVAVYDRKGCPPLIEVHHDGELLLVCQKDVAEEAMEVALSSASKRLRLDLRIEVSARGGRDIMDGGAEIGDLEEAFGDDSREASKALYVHVHLLNDNAWRQVMTAFFGELGFAPTFSGIEKFTGKHFQPWFISDEDDPRLAILRDAASIVMALGCSEPTVKALATQVPDAAVREQELLQLALELGLEAPEWVRETKHQGSRQSLLAAWIAALGARDPDLRHRVFGSDGLLSLWLCGDGSDRAGLFEKIGDPSSRFIRAARKWLDVTLRRRFLDAEVNAPFGYCHFTNAPVTAEAAINSKSGIDGLKVSAFSGREGRPESHESAKSQTLVADFAVAEHRLRTMQADRTGNFAGDIPAHVSSPTAMGLFATLGLSSDLRDTFLDLNHYDLMRLDLKSGRKVYVDRDQYGARKVFARHVSLPARTADLITLIRMMMESALRLGRPVHVFQGMPSTQAGFVYFDILPMALRKAFGGNSLRIEQLPEAIFFLGIAEQLCARDMQNVGLEVALRILDPETRFGATCEAILILDRLPDDRAKALVGLRMALMTIAKKEYAMQAEKGSALIEFARAMARVQAAPKRDASNNELNLGLRIALDTVEGCIRIGETSEAAMVAAIAGQLEAEFERSARLDHRGSFRDGPFPRKAAHDAATVFVTQAWPQTFRSRPPVSKDRRIAFAIYQVSFTEESYRPRSGAETPPLETTEPGK</sequence>
<reference evidence="3" key="1">
    <citation type="journal article" date="2019" name="Int. J. Syst. Evol. Microbiol.">
        <title>The Global Catalogue of Microorganisms (GCM) 10K type strain sequencing project: providing services to taxonomists for standard genome sequencing and annotation.</title>
        <authorList>
            <consortium name="The Broad Institute Genomics Platform"/>
            <consortium name="The Broad Institute Genome Sequencing Center for Infectious Disease"/>
            <person name="Wu L."/>
            <person name="Ma J."/>
        </authorList>
    </citation>
    <scope>NUCLEOTIDE SEQUENCE [LARGE SCALE GENOMIC DNA]</scope>
    <source>
        <strain evidence="3">CGMCC 1.15419</strain>
    </source>
</reference>
<evidence type="ECO:0000256" key="1">
    <source>
        <dbReference type="SAM" id="MobiDB-lite"/>
    </source>
</evidence>
<proteinExistence type="predicted"/>
<gene>
    <name evidence="2" type="ORF">GCM10011402_32110</name>
</gene>
<keyword evidence="3" id="KW-1185">Reference proteome</keyword>
<dbReference type="EMBL" id="BMIV01000015">
    <property type="protein sequence ID" value="GGF76979.1"/>
    <property type="molecule type" value="Genomic_DNA"/>
</dbReference>